<dbReference type="Proteomes" id="UP001296104">
    <property type="component" value="Unassembled WGS sequence"/>
</dbReference>
<proteinExistence type="predicted"/>
<keyword evidence="3" id="KW-1133">Transmembrane helix</keyword>
<evidence type="ECO:0000313" key="4">
    <source>
        <dbReference type="EMBL" id="CAK4032327.1"/>
    </source>
</evidence>
<protein>
    <submittedName>
        <fullName evidence="4">Uncharacterized protein</fullName>
    </submittedName>
</protein>
<keyword evidence="3" id="KW-0472">Membrane</keyword>
<reference evidence="4" key="1">
    <citation type="submission" date="2023-11" db="EMBL/GenBank/DDBJ databases">
        <authorList>
            <person name="Alioto T."/>
            <person name="Alioto T."/>
            <person name="Gomez Garrido J."/>
        </authorList>
    </citation>
    <scope>NUCLEOTIDE SEQUENCE</scope>
</reference>
<dbReference type="EMBL" id="CAVMBE010000062">
    <property type="protein sequence ID" value="CAK4032327.1"/>
    <property type="molecule type" value="Genomic_DNA"/>
</dbReference>
<organism evidence="4 5">
    <name type="scientific">Lecanosticta acicola</name>
    <dbReference type="NCBI Taxonomy" id="111012"/>
    <lineage>
        <taxon>Eukaryota</taxon>
        <taxon>Fungi</taxon>
        <taxon>Dikarya</taxon>
        <taxon>Ascomycota</taxon>
        <taxon>Pezizomycotina</taxon>
        <taxon>Dothideomycetes</taxon>
        <taxon>Dothideomycetidae</taxon>
        <taxon>Mycosphaerellales</taxon>
        <taxon>Mycosphaerellaceae</taxon>
        <taxon>Lecanosticta</taxon>
    </lineage>
</organism>
<feature type="region of interest" description="Disordered" evidence="2">
    <location>
        <begin position="484"/>
        <end position="557"/>
    </location>
</feature>
<keyword evidence="5" id="KW-1185">Reference proteome</keyword>
<evidence type="ECO:0000256" key="3">
    <source>
        <dbReference type="SAM" id="Phobius"/>
    </source>
</evidence>
<evidence type="ECO:0000256" key="1">
    <source>
        <dbReference type="SAM" id="Coils"/>
    </source>
</evidence>
<comment type="caution">
    <text evidence="4">The sequence shown here is derived from an EMBL/GenBank/DDBJ whole genome shotgun (WGS) entry which is preliminary data.</text>
</comment>
<name>A0AAI8Z4K9_9PEZI</name>
<feature type="compositionally biased region" description="Polar residues" evidence="2">
    <location>
        <begin position="48"/>
        <end position="58"/>
    </location>
</feature>
<gene>
    <name evidence="4" type="ORF">LECACI_7A007485</name>
</gene>
<evidence type="ECO:0000313" key="5">
    <source>
        <dbReference type="Proteomes" id="UP001296104"/>
    </source>
</evidence>
<dbReference type="AlphaFoldDB" id="A0AAI8Z4K9"/>
<feature type="coiled-coil region" evidence="1">
    <location>
        <begin position="304"/>
        <end position="362"/>
    </location>
</feature>
<feature type="transmembrane region" description="Helical" evidence="3">
    <location>
        <begin position="112"/>
        <end position="135"/>
    </location>
</feature>
<keyword evidence="3" id="KW-0812">Transmembrane</keyword>
<sequence>MAANDRLSGLLMTLAGGATILTLLYSQPTNDLPSPLSPHRLESERDTVTTNNTSQSVPPASMPSAADTCPNDQSLAWNQCKSPTTPEATITSTVPTIESAYVPSSAAVPLSIILALLCDHAFSIVDFALSFLPYLSTGRFRQASKLACRKVKPALAFLRVLLLQALELQGFSLKGYNLVFALVLYSALQIVLLRVYAAFLLRTNRWVWEKEDYLKAIRLRDATIAELREQMEVDHRSAIAALESESDSFFEARKEIEEQDSVRQMEFDQKKADLDACSLSETRYWRYVLRNQENADKDNRRRMQDQFNEENKVNEQEIERLQDMCSSIPDLQSQTDSLTKTFANLESEKAALQTKIQNLQSREDTNADNYAELYSQHEDLESECEARLAKAFSGLKNSLVQTGSEEPKGMVPTPRYFEIHGELPEHCRLLTHQDISDERKKIFAIIKGSLKANPEAQIKKVSAIKKYYIEYGELPAGVQLQQAVPDKADSPIRAPQDASTGPSRLEPRASPHPIDGQPDMSRVGPGRLGFSANFGRGIPDPPAPNWSTIRSQSTGNRPPVVLARNVASDGTQLSSKAGSGMDAPALLGGQPDVALNGSLTKNEVKPTEPELEPTDTQSSMPVVAEGGGLNFGADLAQATPTQPDPADVLTKAFRSLALGSNSTSAKKAATGLFEPGSGSFSQLGSGMEMPLHATTC</sequence>
<accession>A0AAI8Z4K9</accession>
<evidence type="ECO:0000256" key="2">
    <source>
        <dbReference type="SAM" id="MobiDB-lite"/>
    </source>
</evidence>
<feature type="compositionally biased region" description="Polar residues" evidence="2">
    <location>
        <begin position="545"/>
        <end position="556"/>
    </location>
</feature>
<keyword evidence="1" id="KW-0175">Coiled coil</keyword>
<feature type="region of interest" description="Disordered" evidence="2">
    <location>
        <begin position="31"/>
        <end position="65"/>
    </location>
</feature>
<feature type="transmembrane region" description="Helical" evidence="3">
    <location>
        <begin position="179"/>
        <end position="201"/>
    </location>
</feature>